<evidence type="ECO:0000256" key="1">
    <source>
        <dbReference type="SAM" id="Phobius"/>
    </source>
</evidence>
<sequence>MKLLLCSLLLACHCALSSWSVSSVVNNTEGNSTKEDGNDTNTSLITSLAVMTPLLLITLVCFCCMLRRQERAAMVIYEVPHIDSEEVEMDKHSTSSSRGSSQWCQVPVYESFDYFERVENKESE</sequence>
<keyword evidence="1" id="KW-0472">Membrane</keyword>
<dbReference type="AlphaFoldDB" id="A0AAN7WWQ0"/>
<feature type="transmembrane region" description="Helical" evidence="1">
    <location>
        <begin position="44"/>
        <end position="66"/>
    </location>
</feature>
<evidence type="ECO:0000313" key="4">
    <source>
        <dbReference type="Proteomes" id="UP001346869"/>
    </source>
</evidence>
<proteinExistence type="predicted"/>
<name>A0AAN7WWQ0_ELEMC</name>
<reference evidence="3 4" key="1">
    <citation type="journal article" date="2023" name="Genes (Basel)">
        <title>Chromosome-Level Genome Assembly and Circadian Gene Repertoire of the Patagonia Blennie Eleginops maclovinus-The Closest Ancestral Proxy of Antarctic Cryonotothenioids.</title>
        <authorList>
            <person name="Cheng C.C."/>
            <person name="Rivera-Colon A.G."/>
            <person name="Minhas B.F."/>
            <person name="Wilson L."/>
            <person name="Rayamajhi N."/>
            <person name="Vargas-Chacoff L."/>
            <person name="Catchen J.M."/>
        </authorList>
    </citation>
    <scope>NUCLEOTIDE SEQUENCE [LARGE SCALE GENOMIC DNA]</scope>
    <source>
        <strain evidence="3">JMC-PN-2008</strain>
    </source>
</reference>
<feature type="signal peptide" evidence="2">
    <location>
        <begin position="1"/>
        <end position="17"/>
    </location>
</feature>
<protein>
    <submittedName>
        <fullName evidence="3">Uncharacterized protein</fullName>
    </submittedName>
</protein>
<comment type="caution">
    <text evidence="3">The sequence shown here is derived from an EMBL/GenBank/DDBJ whole genome shotgun (WGS) entry which is preliminary data.</text>
</comment>
<keyword evidence="2" id="KW-0732">Signal</keyword>
<organism evidence="3 4">
    <name type="scientific">Eleginops maclovinus</name>
    <name type="common">Patagonian blennie</name>
    <name type="synonym">Eleginus maclovinus</name>
    <dbReference type="NCBI Taxonomy" id="56733"/>
    <lineage>
        <taxon>Eukaryota</taxon>
        <taxon>Metazoa</taxon>
        <taxon>Chordata</taxon>
        <taxon>Craniata</taxon>
        <taxon>Vertebrata</taxon>
        <taxon>Euteleostomi</taxon>
        <taxon>Actinopterygii</taxon>
        <taxon>Neopterygii</taxon>
        <taxon>Teleostei</taxon>
        <taxon>Neoteleostei</taxon>
        <taxon>Acanthomorphata</taxon>
        <taxon>Eupercaria</taxon>
        <taxon>Perciformes</taxon>
        <taxon>Notothenioidei</taxon>
        <taxon>Eleginopidae</taxon>
        <taxon>Eleginops</taxon>
    </lineage>
</organism>
<feature type="chain" id="PRO_5042819779" evidence="2">
    <location>
        <begin position="18"/>
        <end position="124"/>
    </location>
</feature>
<reference evidence="3 4" key="2">
    <citation type="journal article" date="2023" name="Mol. Biol. Evol.">
        <title>Genomics of Secondarily Temperate Adaptation in the Only Non-Antarctic Icefish.</title>
        <authorList>
            <person name="Rivera-Colon A.G."/>
            <person name="Rayamajhi N."/>
            <person name="Minhas B.F."/>
            <person name="Madrigal G."/>
            <person name="Bilyk K.T."/>
            <person name="Yoon V."/>
            <person name="Hune M."/>
            <person name="Gregory S."/>
            <person name="Cheng C.H.C."/>
            <person name="Catchen J.M."/>
        </authorList>
    </citation>
    <scope>NUCLEOTIDE SEQUENCE [LARGE SCALE GENOMIC DNA]</scope>
    <source>
        <strain evidence="3">JMC-PN-2008</strain>
    </source>
</reference>
<dbReference type="EMBL" id="JAUZQC010000025">
    <property type="protein sequence ID" value="KAK5848635.1"/>
    <property type="molecule type" value="Genomic_DNA"/>
</dbReference>
<keyword evidence="1" id="KW-1133">Transmembrane helix</keyword>
<evidence type="ECO:0000313" key="3">
    <source>
        <dbReference type="EMBL" id="KAK5848635.1"/>
    </source>
</evidence>
<keyword evidence="4" id="KW-1185">Reference proteome</keyword>
<gene>
    <name evidence="3" type="ORF">PBY51_006232</name>
</gene>
<dbReference type="Proteomes" id="UP001346869">
    <property type="component" value="Unassembled WGS sequence"/>
</dbReference>
<keyword evidence="1" id="KW-0812">Transmembrane</keyword>
<accession>A0AAN7WWQ0</accession>
<evidence type="ECO:0000256" key="2">
    <source>
        <dbReference type="SAM" id="SignalP"/>
    </source>
</evidence>